<dbReference type="EMBL" id="MU155131">
    <property type="protein sequence ID" value="KAF9486194.1"/>
    <property type="molecule type" value="Genomic_DNA"/>
</dbReference>
<comment type="caution">
    <text evidence="1">The sequence shown here is derived from an EMBL/GenBank/DDBJ whole genome shotgun (WGS) entry which is preliminary data.</text>
</comment>
<evidence type="ECO:0000313" key="1">
    <source>
        <dbReference type="EMBL" id="KAF9486194.1"/>
    </source>
</evidence>
<sequence length="324" mass="36768">MENTAFGHLRWTSTSMTVQDALTRTFHSDVLTHLALYRIVDVPLDVVDRCSALEELSLELVDFLKQDMDAFFSGTWEPRTMRSRKTELKSLCVTLSDPLFHFISLWITSPVCNLSVASLQRFAASMTMEYYDHGNVDRILQACAATVQIFCFSPTFRTNLDDVGQTMNPINISGLSSLRILRLRVGVLAQALRRLNTHARQSYLQWIVELLSQLPSSTAVTEISLKVSLVKEKEMAGVNGVVDMDPWHRLDDLLASHAKHSIRQFKFIALEEEFDLPDDAARIIRNAFPQLQEARILIIEMSKAISGFFSAPDDGEFLERVKIR</sequence>
<evidence type="ECO:0000313" key="2">
    <source>
        <dbReference type="Proteomes" id="UP000807469"/>
    </source>
</evidence>
<dbReference type="OrthoDB" id="2788229at2759"/>
<name>A0A9P5ZGW9_9AGAR</name>
<accession>A0A9P5ZGW9</accession>
<gene>
    <name evidence="1" type="ORF">BDN70DRAFT_237970</name>
</gene>
<protein>
    <submittedName>
        <fullName evidence="1">Uncharacterized protein</fullName>
    </submittedName>
</protein>
<organism evidence="1 2">
    <name type="scientific">Pholiota conissans</name>
    <dbReference type="NCBI Taxonomy" id="109636"/>
    <lineage>
        <taxon>Eukaryota</taxon>
        <taxon>Fungi</taxon>
        <taxon>Dikarya</taxon>
        <taxon>Basidiomycota</taxon>
        <taxon>Agaricomycotina</taxon>
        <taxon>Agaricomycetes</taxon>
        <taxon>Agaricomycetidae</taxon>
        <taxon>Agaricales</taxon>
        <taxon>Agaricineae</taxon>
        <taxon>Strophariaceae</taxon>
        <taxon>Pholiota</taxon>
    </lineage>
</organism>
<reference evidence="1" key="1">
    <citation type="submission" date="2020-11" db="EMBL/GenBank/DDBJ databases">
        <authorList>
            <consortium name="DOE Joint Genome Institute"/>
            <person name="Ahrendt S."/>
            <person name="Riley R."/>
            <person name="Andreopoulos W."/>
            <person name="Labutti K."/>
            <person name="Pangilinan J."/>
            <person name="Ruiz-Duenas F.J."/>
            <person name="Barrasa J.M."/>
            <person name="Sanchez-Garcia M."/>
            <person name="Camarero S."/>
            <person name="Miyauchi S."/>
            <person name="Serrano A."/>
            <person name="Linde D."/>
            <person name="Babiker R."/>
            <person name="Drula E."/>
            <person name="Ayuso-Fernandez I."/>
            <person name="Pacheco R."/>
            <person name="Padilla G."/>
            <person name="Ferreira P."/>
            <person name="Barriuso J."/>
            <person name="Kellner H."/>
            <person name="Castanera R."/>
            <person name="Alfaro M."/>
            <person name="Ramirez L."/>
            <person name="Pisabarro A.G."/>
            <person name="Kuo A."/>
            <person name="Tritt A."/>
            <person name="Lipzen A."/>
            <person name="He G."/>
            <person name="Yan M."/>
            <person name="Ng V."/>
            <person name="Cullen D."/>
            <person name="Martin F."/>
            <person name="Rosso M.-N."/>
            <person name="Henrissat B."/>
            <person name="Hibbett D."/>
            <person name="Martinez A.T."/>
            <person name="Grigoriev I.V."/>
        </authorList>
    </citation>
    <scope>NUCLEOTIDE SEQUENCE</scope>
    <source>
        <strain evidence="1">CIRM-BRFM 674</strain>
    </source>
</reference>
<proteinExistence type="predicted"/>
<dbReference type="Proteomes" id="UP000807469">
    <property type="component" value="Unassembled WGS sequence"/>
</dbReference>
<keyword evidence="2" id="KW-1185">Reference proteome</keyword>
<dbReference type="AlphaFoldDB" id="A0A9P5ZGW9"/>